<dbReference type="EMBL" id="CP141884">
    <property type="protein sequence ID" value="WRT66164.1"/>
    <property type="molecule type" value="Genomic_DNA"/>
</dbReference>
<feature type="region of interest" description="Disordered" evidence="1">
    <location>
        <begin position="76"/>
        <end position="108"/>
    </location>
</feature>
<feature type="compositionally biased region" description="Low complexity" evidence="1">
    <location>
        <begin position="81"/>
        <end position="93"/>
    </location>
</feature>
<evidence type="ECO:0000256" key="1">
    <source>
        <dbReference type="SAM" id="MobiDB-lite"/>
    </source>
</evidence>
<keyword evidence="3" id="KW-1185">Reference proteome</keyword>
<evidence type="ECO:0000313" key="2">
    <source>
        <dbReference type="EMBL" id="WRT66164.1"/>
    </source>
</evidence>
<proteinExistence type="predicted"/>
<dbReference type="Proteomes" id="UP001329825">
    <property type="component" value="Chromosome 4"/>
</dbReference>
<sequence>MPHLTQSPLSSPSLRTIAHSQFRTSYFPPVPNAPHSYHGRVPPTPHSSLNVVHHSPQPNLGSPLVGCLKHTQHISSRAAPSNGSFTNTNTNSNEATGPYHRGGGEYDHTYIKPAMKSLNINEKRRTSLKVSQIPFSSNNNQSRGIHTSSLNRAQVQSHSQAHSRMNNVPSHLVEGIETKQRRPSFKIELPPRPVTHSSSTNPMMGQMQMVESPISQNQNQIQNWSSFTPPAVAPSGPKFTDPFQGATYDYPAGGYMILRAPTKVPGNFFDEFPSPTQQTQEWEGIGLGYSLNKRVATPWLRSKGDEEEWLKADDLESVDGAREVEKRIRGLGVA</sequence>
<gene>
    <name evidence="2" type="ORF">IL334_003117</name>
</gene>
<name>A0ABZ1CXX3_9TREE</name>
<protein>
    <submittedName>
        <fullName evidence="2">Uncharacterized protein</fullName>
    </submittedName>
</protein>
<organism evidence="2 3">
    <name type="scientific">Kwoniella shivajii</name>
    <dbReference type="NCBI Taxonomy" id="564305"/>
    <lineage>
        <taxon>Eukaryota</taxon>
        <taxon>Fungi</taxon>
        <taxon>Dikarya</taxon>
        <taxon>Basidiomycota</taxon>
        <taxon>Agaricomycotina</taxon>
        <taxon>Tremellomycetes</taxon>
        <taxon>Tremellales</taxon>
        <taxon>Cryptococcaceae</taxon>
        <taxon>Kwoniella</taxon>
    </lineage>
</organism>
<dbReference type="GeneID" id="87955248"/>
<dbReference type="RefSeq" id="XP_062790904.1">
    <property type="nucleotide sequence ID" value="XM_062934853.1"/>
</dbReference>
<accession>A0ABZ1CXX3</accession>
<evidence type="ECO:0000313" key="3">
    <source>
        <dbReference type="Proteomes" id="UP001329825"/>
    </source>
</evidence>
<reference evidence="2 3" key="1">
    <citation type="submission" date="2024-01" db="EMBL/GenBank/DDBJ databases">
        <title>Comparative genomics of Cryptococcus and Kwoniella reveals pathogenesis evolution and contrasting modes of karyotype evolution via chromosome fusion or intercentromeric recombination.</title>
        <authorList>
            <person name="Coelho M.A."/>
            <person name="David-Palma M."/>
            <person name="Shea T."/>
            <person name="Bowers K."/>
            <person name="McGinley-Smith S."/>
            <person name="Mohammad A.W."/>
            <person name="Gnirke A."/>
            <person name="Yurkov A.M."/>
            <person name="Nowrousian M."/>
            <person name="Sun S."/>
            <person name="Cuomo C.A."/>
            <person name="Heitman J."/>
        </authorList>
    </citation>
    <scope>NUCLEOTIDE SEQUENCE [LARGE SCALE GENOMIC DNA]</scope>
    <source>
        <strain evidence="2">CBS 11374</strain>
    </source>
</reference>